<accession>A0A417Z4Y4</accession>
<evidence type="ECO:0000313" key="4">
    <source>
        <dbReference type="Proteomes" id="UP000323565"/>
    </source>
</evidence>
<dbReference type="AlphaFoldDB" id="A0A417Z4Y4"/>
<reference evidence="2 3" key="1">
    <citation type="submission" date="2018-08" db="EMBL/GenBank/DDBJ databases">
        <title>Whole genome sequence analysis of Dermacoccus abyssi bacteria isolated from Deep Mariana trench Micromonospora spp reveals genes involved in the environmental adaptation and production of secondary metabolites.</title>
        <authorList>
            <person name="Abdel-Mageed W.M."/>
            <person name="Lehri B."/>
            <person name="Nouioui I."/>
            <person name="Goodfellow I."/>
            <person name="Jaspars M."/>
            <person name="Karlyshev A."/>
        </authorList>
    </citation>
    <scope>NUCLEOTIDE SEQUENCE [LARGE SCALE GENOMIC DNA]</scope>
    <source>
        <strain evidence="2 3">MT1.1</strain>
    </source>
</reference>
<name>A0A417Z4Y4_9MICO</name>
<dbReference type="InterPro" id="IPR003749">
    <property type="entry name" value="ThiS/MoaD-like"/>
</dbReference>
<dbReference type="Proteomes" id="UP000323565">
    <property type="component" value="Chromosome"/>
</dbReference>
<dbReference type="Gene3D" id="3.10.20.30">
    <property type="match status" value="1"/>
</dbReference>
<evidence type="ECO:0000313" key="3">
    <source>
        <dbReference type="Proteomes" id="UP000285376"/>
    </source>
</evidence>
<dbReference type="Pfam" id="PF02597">
    <property type="entry name" value="ThiS"/>
    <property type="match status" value="1"/>
</dbReference>
<dbReference type="RefSeq" id="WP_047312344.1">
    <property type="nucleotide sequence ID" value="NZ_CBCRVH010000009.1"/>
</dbReference>
<proteinExistence type="predicted"/>
<dbReference type="InterPro" id="IPR016155">
    <property type="entry name" value="Mopterin_synth/thiamin_S_b"/>
</dbReference>
<dbReference type="InterPro" id="IPR012675">
    <property type="entry name" value="Beta-grasp_dom_sf"/>
</dbReference>
<dbReference type="Proteomes" id="UP000285376">
    <property type="component" value="Unassembled WGS sequence"/>
</dbReference>
<evidence type="ECO:0000313" key="1">
    <source>
        <dbReference type="EMBL" id="QEH94019.1"/>
    </source>
</evidence>
<dbReference type="EMBL" id="CP043031">
    <property type="protein sequence ID" value="QEH94019.1"/>
    <property type="molecule type" value="Genomic_DNA"/>
</dbReference>
<dbReference type="EMBL" id="QWLM01000008">
    <property type="protein sequence ID" value="RHW45696.1"/>
    <property type="molecule type" value="Genomic_DNA"/>
</dbReference>
<gene>
    <name evidence="2" type="ORF">D1832_08310</name>
    <name evidence="1" type="ORF">FV141_11105</name>
</gene>
<dbReference type="SUPFAM" id="SSF54285">
    <property type="entry name" value="MoaD/ThiS"/>
    <property type="match status" value="1"/>
</dbReference>
<protein>
    <submittedName>
        <fullName evidence="2">MoaD/ThiS family protein</fullName>
    </submittedName>
</protein>
<sequence>MDTTSVRVRYWAGAEAAAGVQTEDLDVSGANPVTVGHVRRAALAAHPTMGDVLARCSALADGRRLDDDAVVAEGVTVELLPPFAGG</sequence>
<keyword evidence="4" id="KW-1185">Reference proteome</keyword>
<reference evidence="1 4" key="2">
    <citation type="submission" date="2019-08" db="EMBL/GenBank/DDBJ databases">
        <title>Dermacoccus abyssi strain HZAU 226, whole genome Nanopore sequencing project.</title>
        <authorList>
            <person name="Guo A."/>
            <person name="Zhang X."/>
            <person name="Ruan Y."/>
            <person name="Liu W."/>
            <person name="Chen Q."/>
            <person name="Gu L."/>
        </authorList>
    </citation>
    <scope>NUCLEOTIDE SEQUENCE [LARGE SCALE GENOMIC DNA]</scope>
    <source>
        <strain evidence="1 4">HZAU 226</strain>
    </source>
</reference>
<organism evidence="2 3">
    <name type="scientific">Dermacoccus abyssi</name>
    <dbReference type="NCBI Taxonomy" id="322596"/>
    <lineage>
        <taxon>Bacteria</taxon>
        <taxon>Bacillati</taxon>
        <taxon>Actinomycetota</taxon>
        <taxon>Actinomycetes</taxon>
        <taxon>Micrococcales</taxon>
        <taxon>Dermacoccaceae</taxon>
        <taxon>Dermacoccus</taxon>
    </lineage>
</organism>
<evidence type="ECO:0000313" key="2">
    <source>
        <dbReference type="EMBL" id="RHW45696.1"/>
    </source>
</evidence>